<dbReference type="CDD" id="cd05233">
    <property type="entry name" value="SDR_c"/>
    <property type="match status" value="1"/>
</dbReference>
<dbReference type="GO" id="GO:0016616">
    <property type="term" value="F:oxidoreductase activity, acting on the CH-OH group of donors, NAD or NADP as acceptor"/>
    <property type="evidence" value="ECO:0007669"/>
    <property type="project" value="UniProtKB-ARBA"/>
</dbReference>
<keyword evidence="2 4" id="KW-0560">Oxidoreductase</keyword>
<evidence type="ECO:0000313" key="4">
    <source>
        <dbReference type="EMBL" id="AZG45954.1"/>
    </source>
</evidence>
<dbReference type="PANTHER" id="PTHR42760">
    <property type="entry name" value="SHORT-CHAIN DEHYDROGENASES/REDUCTASES FAMILY MEMBER"/>
    <property type="match status" value="1"/>
</dbReference>
<dbReference type="Gene3D" id="3.40.50.720">
    <property type="entry name" value="NAD(P)-binding Rossmann-like Domain"/>
    <property type="match status" value="1"/>
</dbReference>
<dbReference type="InterPro" id="IPR002347">
    <property type="entry name" value="SDR_fam"/>
</dbReference>
<evidence type="ECO:0000259" key="3">
    <source>
        <dbReference type="SMART" id="SM00822"/>
    </source>
</evidence>
<dbReference type="KEGG" id="gom:D7316_02554"/>
<sequence>MGEQLEGKTALITGAGGALGAAIASRFADESIANLVLVDMTRHAAEHTRAALPSSVKAECIAVDVTDGPAVEDAVRQTVETFGALDVYVNTAGVVSPNARIHNLEFDDWNRTLAVNLNGTFNGIRGVARVLRKKAPVSIVNIASVSGLTAWPYASAYCVSKAGVLHLTRVAALEYAKEGLRINSVSPGTFPTAIHADLPEQVLADLDAKHPMGLGTPGDIVGAVTFLAGDDSRWMTGQTIVVDGGYSLP</sequence>
<dbReference type="SUPFAM" id="SSF51735">
    <property type="entry name" value="NAD(P)-binding Rossmann-fold domains"/>
    <property type="match status" value="1"/>
</dbReference>
<dbReference type="EMBL" id="CP033972">
    <property type="protein sequence ID" value="AZG45954.1"/>
    <property type="molecule type" value="Genomic_DNA"/>
</dbReference>
<organism evidence="4 5">
    <name type="scientific">Gordonia insulae</name>
    <dbReference type="NCBI Taxonomy" id="2420509"/>
    <lineage>
        <taxon>Bacteria</taxon>
        <taxon>Bacillati</taxon>
        <taxon>Actinomycetota</taxon>
        <taxon>Actinomycetes</taxon>
        <taxon>Mycobacteriales</taxon>
        <taxon>Gordoniaceae</taxon>
        <taxon>Gordonia</taxon>
    </lineage>
</organism>
<dbReference type="SMART" id="SM00822">
    <property type="entry name" value="PKS_KR"/>
    <property type="match status" value="1"/>
</dbReference>
<accession>A0A3G8JLJ2</accession>
<dbReference type="PROSITE" id="PS00061">
    <property type="entry name" value="ADH_SHORT"/>
    <property type="match status" value="1"/>
</dbReference>
<dbReference type="FunFam" id="3.40.50.720:FF:000084">
    <property type="entry name" value="Short-chain dehydrogenase reductase"/>
    <property type="match status" value="1"/>
</dbReference>
<evidence type="ECO:0000313" key="5">
    <source>
        <dbReference type="Proteomes" id="UP000271469"/>
    </source>
</evidence>
<dbReference type="PRINTS" id="PR00080">
    <property type="entry name" value="SDRFAMILY"/>
</dbReference>
<comment type="similarity">
    <text evidence="1">Belongs to the short-chain dehydrogenases/reductases (SDR) family.</text>
</comment>
<keyword evidence="5" id="KW-1185">Reference proteome</keyword>
<dbReference type="PRINTS" id="PR00081">
    <property type="entry name" value="GDHRDH"/>
</dbReference>
<evidence type="ECO:0000256" key="1">
    <source>
        <dbReference type="ARBA" id="ARBA00006484"/>
    </source>
</evidence>
<dbReference type="PANTHER" id="PTHR42760:SF124">
    <property type="entry name" value="SHORT-CHAIN DEHYDROGENASE_REDUCTASE"/>
    <property type="match status" value="1"/>
</dbReference>
<dbReference type="Proteomes" id="UP000271469">
    <property type="component" value="Chromosome"/>
</dbReference>
<dbReference type="Pfam" id="PF13561">
    <property type="entry name" value="adh_short_C2"/>
    <property type="match status" value="1"/>
</dbReference>
<dbReference type="OrthoDB" id="7064009at2"/>
<name>A0A3G8JLJ2_9ACTN</name>
<reference evidence="4 5" key="1">
    <citation type="submission" date="2018-11" db="EMBL/GenBank/DDBJ databases">
        <title>Gordonia insulae sp. nov., isolated from an island soil.</title>
        <authorList>
            <person name="Kim Y.S."/>
            <person name="Kim S.B."/>
        </authorList>
    </citation>
    <scope>NUCLEOTIDE SEQUENCE [LARGE SCALE GENOMIC DNA]</scope>
    <source>
        <strain evidence="4 5">MMS17-SY073</strain>
    </source>
</reference>
<protein>
    <submittedName>
        <fullName evidence="4">Dihydroanticapsin 7-dehydrogenase</fullName>
        <ecNumber evidence="4">1.1.1.385</ecNumber>
    </submittedName>
</protein>
<evidence type="ECO:0000256" key="2">
    <source>
        <dbReference type="ARBA" id="ARBA00023002"/>
    </source>
</evidence>
<dbReference type="InterPro" id="IPR020904">
    <property type="entry name" value="Sc_DH/Rdtase_CS"/>
</dbReference>
<dbReference type="InterPro" id="IPR057326">
    <property type="entry name" value="KR_dom"/>
</dbReference>
<dbReference type="AlphaFoldDB" id="A0A3G8JLJ2"/>
<feature type="domain" description="Ketoreductase" evidence="3">
    <location>
        <begin position="8"/>
        <end position="179"/>
    </location>
</feature>
<proteinExistence type="inferred from homology"/>
<gene>
    <name evidence="4" type="primary">bacC_4</name>
    <name evidence="4" type="ORF">D7316_02554</name>
</gene>
<dbReference type="InterPro" id="IPR036291">
    <property type="entry name" value="NAD(P)-bd_dom_sf"/>
</dbReference>
<dbReference type="EC" id="1.1.1.385" evidence="4"/>